<protein>
    <recommendedName>
        <fullName evidence="3">Polyketide cyclase</fullName>
    </recommendedName>
</protein>
<organism evidence="1 2">
    <name type="scientific">Pseudomonas fluorescens</name>
    <dbReference type="NCBI Taxonomy" id="294"/>
    <lineage>
        <taxon>Bacteria</taxon>
        <taxon>Pseudomonadati</taxon>
        <taxon>Pseudomonadota</taxon>
        <taxon>Gammaproteobacteria</taxon>
        <taxon>Pseudomonadales</taxon>
        <taxon>Pseudomonadaceae</taxon>
        <taxon>Pseudomonas</taxon>
    </lineage>
</organism>
<dbReference type="AlphaFoldDB" id="A0A5E7FAF0"/>
<dbReference type="EMBL" id="CABVHQ010000088">
    <property type="protein sequence ID" value="VVO36149.1"/>
    <property type="molecule type" value="Genomic_DNA"/>
</dbReference>
<evidence type="ECO:0000313" key="1">
    <source>
        <dbReference type="EMBL" id="VVO36149.1"/>
    </source>
</evidence>
<sequence>MDMPASAAQAFEAFHNHDIRRHWDTLLRHAAIEGGHTHPFIGAISINPGRGLARLFSMRTRFVNYVPGTLAAAIIVEPAGPFEWWASSMHHRDTDAGCSELVYTFSLRLRPRWLGRCFNGLAAWLFERATRRRLTAMANYLANTSIKQ</sequence>
<reference evidence="1 2" key="1">
    <citation type="submission" date="2019-09" db="EMBL/GenBank/DDBJ databases">
        <authorList>
            <person name="Chandra G."/>
            <person name="Truman W A."/>
        </authorList>
    </citation>
    <scope>NUCLEOTIDE SEQUENCE [LARGE SCALE GENOMIC DNA]</scope>
    <source>
        <strain evidence="1">PS691</strain>
    </source>
</reference>
<proteinExistence type="predicted"/>
<evidence type="ECO:0000313" key="2">
    <source>
        <dbReference type="Proteomes" id="UP000337909"/>
    </source>
</evidence>
<name>A0A5E7FAF0_PSEFL</name>
<gene>
    <name evidence="1" type="ORF">PS691_05336</name>
</gene>
<dbReference type="InterPro" id="IPR019587">
    <property type="entry name" value="Polyketide_cyclase/dehydratase"/>
</dbReference>
<evidence type="ECO:0008006" key="3">
    <source>
        <dbReference type="Google" id="ProtNLM"/>
    </source>
</evidence>
<dbReference type="Proteomes" id="UP000337909">
    <property type="component" value="Unassembled WGS sequence"/>
</dbReference>
<dbReference type="SUPFAM" id="SSF55961">
    <property type="entry name" value="Bet v1-like"/>
    <property type="match status" value="1"/>
</dbReference>
<dbReference type="Pfam" id="PF10604">
    <property type="entry name" value="Polyketide_cyc2"/>
    <property type="match status" value="1"/>
</dbReference>
<accession>A0A5E7FAF0</accession>